<evidence type="ECO:0000256" key="10">
    <source>
        <dbReference type="ARBA" id="ARBA00050859"/>
    </source>
</evidence>
<comment type="catalytic activity">
    <reaction evidence="10">
        <text>Releases a C-terminal residue, which may be hydrophobic or positively charged.</text>
        <dbReference type="EC" id="3.4.17.18"/>
    </reaction>
</comment>
<keyword evidence="6 16" id="KW-0732">Signal</keyword>
<dbReference type="Pfam" id="PF20773">
    <property type="entry name" value="InhA-like_MAM"/>
    <property type="match status" value="2"/>
</dbReference>
<evidence type="ECO:0000256" key="14">
    <source>
        <dbReference type="PROSITE-ProRule" id="PRU01379"/>
    </source>
</evidence>
<evidence type="ECO:0000256" key="1">
    <source>
        <dbReference type="ARBA" id="ARBA00001947"/>
    </source>
</evidence>
<dbReference type="InterPro" id="IPR000834">
    <property type="entry name" value="Peptidase_M14"/>
</dbReference>
<accession>A0A4V2M4D4</accession>
<evidence type="ECO:0000256" key="2">
    <source>
        <dbReference type="ARBA" id="ARBA00005988"/>
    </source>
</evidence>
<dbReference type="Pfam" id="PF00246">
    <property type="entry name" value="Peptidase_M14"/>
    <property type="match status" value="1"/>
</dbReference>
<dbReference type="InterPro" id="IPR033810">
    <property type="entry name" value="Carboxypeptidase_T"/>
</dbReference>
<dbReference type="SMART" id="SM00631">
    <property type="entry name" value="Zn_pept"/>
    <property type="match status" value="1"/>
</dbReference>
<evidence type="ECO:0000256" key="8">
    <source>
        <dbReference type="ARBA" id="ARBA00022833"/>
    </source>
</evidence>
<dbReference type="CDD" id="cd03859">
    <property type="entry name" value="M14_CPT"/>
    <property type="match status" value="1"/>
</dbReference>
<evidence type="ECO:0000259" key="17">
    <source>
        <dbReference type="PROSITE" id="PS52035"/>
    </source>
</evidence>
<evidence type="ECO:0000313" key="19">
    <source>
        <dbReference type="Proteomes" id="UP000294225"/>
    </source>
</evidence>
<dbReference type="EMBL" id="SJKC01000003">
    <property type="protein sequence ID" value="TCC35512.1"/>
    <property type="molecule type" value="Genomic_DNA"/>
</dbReference>
<evidence type="ECO:0000256" key="16">
    <source>
        <dbReference type="SAM" id="SignalP"/>
    </source>
</evidence>
<keyword evidence="5" id="KW-0479">Metal-binding</keyword>
<reference evidence="18 19" key="1">
    <citation type="submission" date="2019-02" db="EMBL/GenBank/DDBJ databases">
        <title>Kribbella capetownensis sp. nov. and Kribbella speibonae sp. nov., isolated from soil.</title>
        <authorList>
            <person name="Curtis S.M."/>
            <person name="Norton I."/>
            <person name="Everest G.J."/>
            <person name="Meyers P.R."/>
        </authorList>
    </citation>
    <scope>NUCLEOTIDE SEQUENCE [LARGE SCALE GENOMIC DNA]</scope>
    <source>
        <strain evidence="18 19">YM55</strain>
    </source>
</reference>
<feature type="signal peptide" evidence="16">
    <location>
        <begin position="1"/>
        <end position="22"/>
    </location>
</feature>
<evidence type="ECO:0000256" key="9">
    <source>
        <dbReference type="ARBA" id="ARBA00023049"/>
    </source>
</evidence>
<keyword evidence="4" id="KW-0645">Protease</keyword>
<evidence type="ECO:0000256" key="5">
    <source>
        <dbReference type="ARBA" id="ARBA00022723"/>
    </source>
</evidence>
<proteinExistence type="inferred from homology"/>
<comment type="function">
    <text evidence="11">Carboxypeptidase that possesses the specificities of both mammalian Cpase A and B. Thus shows broad substrate specificity, being able to cleave Cbz-Gly-Leu, Cbz-Gly-Val, Cbz-Gly-Phe, Cbz-Gly-Lys and Bz-Gly-Arg in vitro.</text>
</comment>
<feature type="active site" description="Proton donor/acceptor" evidence="14">
    <location>
        <position position="386"/>
    </location>
</feature>
<keyword evidence="9" id="KW-0482">Metalloprotease</keyword>
<dbReference type="EC" id="3.4.17.18" evidence="12"/>
<comment type="cofactor">
    <cofactor evidence="1">
        <name>Zn(2+)</name>
        <dbReference type="ChEBI" id="CHEBI:29105"/>
    </cofactor>
</comment>
<evidence type="ECO:0000256" key="11">
    <source>
        <dbReference type="ARBA" id="ARBA00055464"/>
    </source>
</evidence>
<evidence type="ECO:0000256" key="3">
    <source>
        <dbReference type="ARBA" id="ARBA00022645"/>
    </source>
</evidence>
<dbReference type="SUPFAM" id="SSF53187">
    <property type="entry name" value="Zn-dependent exopeptidases"/>
    <property type="match status" value="1"/>
</dbReference>
<dbReference type="PROSITE" id="PS00132">
    <property type="entry name" value="CARBOXYPEPT_ZN_1"/>
    <property type="match status" value="1"/>
</dbReference>
<dbReference type="GO" id="GO:0006508">
    <property type="term" value="P:proteolysis"/>
    <property type="evidence" value="ECO:0007669"/>
    <property type="project" value="UniProtKB-KW"/>
</dbReference>
<dbReference type="PANTHER" id="PTHR11705">
    <property type="entry name" value="PROTEASE FAMILY M14 CARBOXYPEPTIDASE A,B"/>
    <property type="match status" value="1"/>
</dbReference>
<evidence type="ECO:0000256" key="4">
    <source>
        <dbReference type="ARBA" id="ARBA00022670"/>
    </source>
</evidence>
<name>A0A4V2M4D4_9ACTN</name>
<dbReference type="GO" id="GO:0004181">
    <property type="term" value="F:metallocarboxypeptidase activity"/>
    <property type="evidence" value="ECO:0007669"/>
    <property type="project" value="InterPro"/>
</dbReference>
<feature type="domain" description="Peptidase M14" evidence="17">
    <location>
        <begin position="120"/>
        <end position="438"/>
    </location>
</feature>
<comment type="similarity">
    <text evidence="2 14">Belongs to the peptidase M14 family.</text>
</comment>
<evidence type="ECO:0000256" key="15">
    <source>
        <dbReference type="SAM" id="MobiDB-lite"/>
    </source>
</evidence>
<evidence type="ECO:0000256" key="12">
    <source>
        <dbReference type="ARBA" id="ARBA00066554"/>
    </source>
</evidence>
<protein>
    <recommendedName>
        <fullName evidence="13">Zinc carboxypeptidase</fullName>
        <ecNumber evidence="12">3.4.17.18</ecNumber>
    </recommendedName>
</protein>
<dbReference type="PANTHER" id="PTHR11705:SF143">
    <property type="entry name" value="SLL0236 PROTEIN"/>
    <property type="match status" value="1"/>
</dbReference>
<evidence type="ECO:0000256" key="6">
    <source>
        <dbReference type="ARBA" id="ARBA00022729"/>
    </source>
</evidence>
<evidence type="ECO:0000313" key="18">
    <source>
        <dbReference type="EMBL" id="TCC35512.1"/>
    </source>
</evidence>
<feature type="region of interest" description="Disordered" evidence="15">
    <location>
        <begin position="271"/>
        <end position="294"/>
    </location>
</feature>
<dbReference type="InterPro" id="IPR057246">
    <property type="entry name" value="CARBOXYPEPT_ZN_1"/>
</dbReference>
<keyword evidence="3 18" id="KW-0121">Carboxypeptidase</keyword>
<gene>
    <name evidence="18" type="ORF">E0H92_22465</name>
</gene>
<dbReference type="PROSITE" id="PS52035">
    <property type="entry name" value="PEPTIDASE_M14"/>
    <property type="match status" value="1"/>
</dbReference>
<keyword evidence="8" id="KW-0862">Zinc</keyword>
<evidence type="ECO:0000256" key="13">
    <source>
        <dbReference type="ARBA" id="ARBA00074273"/>
    </source>
</evidence>
<feature type="chain" id="PRO_5039642174" description="Zinc carboxypeptidase" evidence="16">
    <location>
        <begin position="23"/>
        <end position="1036"/>
    </location>
</feature>
<dbReference type="Gene3D" id="3.40.630.10">
    <property type="entry name" value="Zn peptidases"/>
    <property type="match status" value="1"/>
</dbReference>
<dbReference type="Proteomes" id="UP000294225">
    <property type="component" value="Unassembled WGS sequence"/>
</dbReference>
<dbReference type="GO" id="GO:0005615">
    <property type="term" value="C:extracellular space"/>
    <property type="evidence" value="ECO:0007669"/>
    <property type="project" value="TreeGrafter"/>
</dbReference>
<dbReference type="RefSeq" id="WP_131497627.1">
    <property type="nucleotide sequence ID" value="NZ_SJKC01000003.1"/>
</dbReference>
<dbReference type="GO" id="GO:0008270">
    <property type="term" value="F:zinc ion binding"/>
    <property type="evidence" value="ECO:0007669"/>
    <property type="project" value="InterPro"/>
</dbReference>
<comment type="caution">
    <text evidence="18">The sequence shown here is derived from an EMBL/GenBank/DDBJ whole genome shotgun (WGS) entry which is preliminary data.</text>
</comment>
<keyword evidence="7" id="KW-0378">Hydrolase</keyword>
<dbReference type="PRINTS" id="PR00765">
    <property type="entry name" value="CRBOXYPTASEA"/>
</dbReference>
<dbReference type="AlphaFoldDB" id="A0A4V2M4D4"/>
<organism evidence="18 19">
    <name type="scientific">Kribbella speibonae</name>
    <dbReference type="NCBI Taxonomy" id="1572660"/>
    <lineage>
        <taxon>Bacteria</taxon>
        <taxon>Bacillati</taxon>
        <taxon>Actinomycetota</taxon>
        <taxon>Actinomycetes</taxon>
        <taxon>Propionibacteriales</taxon>
        <taxon>Kribbellaceae</taxon>
        <taxon>Kribbella</taxon>
    </lineage>
</organism>
<evidence type="ECO:0000256" key="7">
    <source>
        <dbReference type="ARBA" id="ARBA00022801"/>
    </source>
</evidence>
<sequence length="1036" mass="110585">MRRSPVLITGLAVLAVVAGALAAGPAATAAPGPGGDGLEVYVGELDPQQLQKLADIGVDREGLTTGRTADGKAKVEVVITDRQADKLRSDGVDLKVKQVKGRDASDEAARLALAGPTVFRPYSGAGGLAEELSTTAAANPALAKLVRVGTTVQGKPMLAVKVTKNARQSKDGTRPSVLYMGAQHAREWITPEMVRRLLHHVLDNYGSNAEITKLVNTTELWFMPVANPDGYDYTFTGDRLWRKNLRDNNGDGTIAPGDGVDLNRNLATKWGYDNEGSSPDPISDTYRGSGPNSEPETKALDGLFNRVRFTELINYHSAAQLILYGVGWQVSTPSPDDVISAAMAGDDANPAVPGYDPDISAELYTTNGETDGHATNRYGTLAFTPEMSTCQSASAVDPNDQWKPEDCISVFTFPDDETLIQAEFAKNIPFALSVAKSSHDPDDPVSVVGATAADLVADPFEVSYGTTQPVAVTAKRALKNLQLNYKVNGGRTVSDKVSEWKGGERYGNSDDHYYAEFRGTVRRTKPGDSVEVWFSGFKPGKGAVASDHFTYKVSTDIGGKVLILAAEDTTGLSPAQGVATAKYADEYAAALAASGISSDVYDVDANNRTAPHHLGVLSHYKAVVWETGDDIITREVGQVAGTAAELALDLELSVRDYLNEGGKLLHTGKYASYASSQDGAYWYNPFEEQQGECTTPTLYPCIQLLNDFEQYWLGAYSYVDNSGSDPDGNPFPILGVSGAFNGYAGTLNGGDSANNQDHTAAFVLTSSVLPTAQFPQFASSAPLKWDRPGSAPFEPVTGSQYVYSQRGDISYKRLTRTVDLASVTAADQPSLAFKFSYDTEADWDYVFVEAHTVGQDDWTTLPDLNGHTAQDTGQSCPAGWVAALHPQLGHYQGTDCSPVGTTGIWNAATGSSAGWQDWKVDLAPYAGKQVELSISYVSDWGTQGLGAFVDDTTVTAGTTVTTSFETDLGGWAVAGPPPGSAANPNDWIRTTTAFLEGAGVTTRDTVYVGFGTEGLTTQAMRNDLVRRSMIHLFSTP</sequence>
<dbReference type="FunFam" id="3.40.630.10:FF:000084">
    <property type="entry name" value="Carboxypeptidase B2"/>
    <property type="match status" value="1"/>
</dbReference>